<keyword evidence="9" id="KW-1185">Reference proteome</keyword>
<dbReference type="EMBL" id="CP023445">
    <property type="protein sequence ID" value="ATE54532.1"/>
    <property type="molecule type" value="Genomic_DNA"/>
</dbReference>
<keyword evidence="2" id="KW-1003">Cell membrane</keyword>
<evidence type="ECO:0000256" key="1">
    <source>
        <dbReference type="ARBA" id="ARBA00004651"/>
    </source>
</evidence>
<sequence>MSLRRFPRGVYDHGAEPDPRFTLANERTFLAWIRTSLALVAGGVALEALHVPIHSGLRLAASLALLVLGLVVPPLAWRGWAAAERAMRRGEPLPSSGVLLPLVVGVAAVALLLVLGTVLR</sequence>
<keyword evidence="3 6" id="KW-0812">Transmembrane</keyword>
<evidence type="ECO:0000256" key="6">
    <source>
        <dbReference type="SAM" id="Phobius"/>
    </source>
</evidence>
<evidence type="ECO:0000256" key="5">
    <source>
        <dbReference type="ARBA" id="ARBA00023136"/>
    </source>
</evidence>
<dbReference type="InterPro" id="IPR052053">
    <property type="entry name" value="IM_YidH-like"/>
</dbReference>
<name>A0A290Z6C9_9PSEU</name>
<dbReference type="PANTHER" id="PTHR34187">
    <property type="entry name" value="FGR18P"/>
    <property type="match status" value="1"/>
</dbReference>
<dbReference type="InterPro" id="IPR003807">
    <property type="entry name" value="DUF202"/>
</dbReference>
<proteinExistence type="predicted"/>
<gene>
    <name evidence="8" type="ORF">CNX65_15540</name>
</gene>
<dbReference type="RefSeq" id="WP_096493770.1">
    <property type="nucleotide sequence ID" value="NZ_CP023445.1"/>
</dbReference>
<feature type="transmembrane region" description="Helical" evidence="6">
    <location>
        <begin position="29"/>
        <end position="53"/>
    </location>
</feature>
<dbReference type="GO" id="GO:0005886">
    <property type="term" value="C:plasma membrane"/>
    <property type="evidence" value="ECO:0007669"/>
    <property type="project" value="UniProtKB-SubCell"/>
</dbReference>
<keyword evidence="4 6" id="KW-1133">Transmembrane helix</keyword>
<evidence type="ECO:0000313" key="9">
    <source>
        <dbReference type="Proteomes" id="UP000218505"/>
    </source>
</evidence>
<dbReference type="AlphaFoldDB" id="A0A290Z6C9"/>
<feature type="domain" description="DUF202" evidence="7">
    <location>
        <begin position="20"/>
        <end position="86"/>
    </location>
</feature>
<comment type="subcellular location">
    <subcellularLocation>
        <location evidence="1">Cell membrane</location>
        <topology evidence="1">Multi-pass membrane protein</topology>
    </subcellularLocation>
</comment>
<dbReference type="Pfam" id="PF02656">
    <property type="entry name" value="DUF202"/>
    <property type="match status" value="1"/>
</dbReference>
<dbReference type="Proteomes" id="UP000218505">
    <property type="component" value="Chromosome"/>
</dbReference>
<protein>
    <recommendedName>
        <fullName evidence="7">DUF202 domain-containing protein</fullName>
    </recommendedName>
</protein>
<evidence type="ECO:0000256" key="4">
    <source>
        <dbReference type="ARBA" id="ARBA00022989"/>
    </source>
</evidence>
<evidence type="ECO:0000313" key="8">
    <source>
        <dbReference type="EMBL" id="ATE54532.1"/>
    </source>
</evidence>
<dbReference type="PANTHER" id="PTHR34187:SF2">
    <property type="entry name" value="DUF202 DOMAIN-CONTAINING PROTEIN"/>
    <property type="match status" value="1"/>
</dbReference>
<evidence type="ECO:0000256" key="3">
    <source>
        <dbReference type="ARBA" id="ARBA00022692"/>
    </source>
</evidence>
<reference evidence="8" key="1">
    <citation type="submission" date="2017-09" db="EMBL/GenBank/DDBJ databases">
        <title>Complete Genome Sequence of ansamitocin-producing Bacterium Actinosynnema pretiosum X47.</title>
        <authorList>
            <person name="Cao G."/>
            <person name="Zong G."/>
            <person name="Zhong C."/>
            <person name="Fu J."/>
        </authorList>
    </citation>
    <scope>NUCLEOTIDE SEQUENCE [LARGE SCALE GENOMIC DNA]</scope>
    <source>
        <strain evidence="8">X47</strain>
    </source>
</reference>
<feature type="transmembrane region" description="Helical" evidence="6">
    <location>
        <begin position="98"/>
        <end position="119"/>
    </location>
</feature>
<evidence type="ECO:0000259" key="7">
    <source>
        <dbReference type="Pfam" id="PF02656"/>
    </source>
</evidence>
<dbReference type="KEGG" id="apre:CNX65_15540"/>
<organism evidence="8 9">
    <name type="scientific">Actinosynnema pretiosum</name>
    <dbReference type="NCBI Taxonomy" id="42197"/>
    <lineage>
        <taxon>Bacteria</taxon>
        <taxon>Bacillati</taxon>
        <taxon>Actinomycetota</taxon>
        <taxon>Actinomycetes</taxon>
        <taxon>Pseudonocardiales</taxon>
        <taxon>Pseudonocardiaceae</taxon>
        <taxon>Actinosynnema</taxon>
    </lineage>
</organism>
<feature type="transmembrane region" description="Helical" evidence="6">
    <location>
        <begin position="59"/>
        <end position="77"/>
    </location>
</feature>
<keyword evidence="5 6" id="KW-0472">Membrane</keyword>
<evidence type="ECO:0000256" key="2">
    <source>
        <dbReference type="ARBA" id="ARBA00022475"/>
    </source>
</evidence>
<accession>A0A290Z6C9</accession>